<name>A0ABW6MBY4_9ACTN</name>
<keyword evidence="9" id="KW-1133">Transmembrane helix</keyword>
<evidence type="ECO:0000313" key="13">
    <source>
        <dbReference type="Proteomes" id="UP001601303"/>
    </source>
</evidence>
<protein>
    <recommendedName>
        <fullName evidence="2">histidine kinase</fullName>
        <ecNumber evidence="2">2.7.13.3</ecNumber>
    </recommendedName>
</protein>
<feature type="transmembrane region" description="Helical" evidence="9">
    <location>
        <begin position="69"/>
        <end position="92"/>
    </location>
</feature>
<feature type="transmembrane region" description="Helical" evidence="9">
    <location>
        <begin position="104"/>
        <end position="125"/>
    </location>
</feature>
<feature type="transmembrane region" description="Helical" evidence="9">
    <location>
        <begin position="12"/>
        <end position="33"/>
    </location>
</feature>
<dbReference type="InterPro" id="IPR055558">
    <property type="entry name" value="DUF7134"/>
</dbReference>
<dbReference type="RefSeq" id="WP_388111376.1">
    <property type="nucleotide sequence ID" value="NZ_JBIAHM010000012.1"/>
</dbReference>
<sequence length="393" mass="42116">MLDGIRGRVLGNPLLVDGSLALVWAALIVPAFFRQGVSVWPATLFTLLSAAPLTVRRTVPAAALAGTTVGYLVALLWMMEPGPGIVCCLVALYSEAVSAPRTRALITGAIAGTTIQVFTLVVTGVRVFDPANLMLIAWLGAAIAVGDATRNRRAYIQAIKDRALRAERTREAEASRRVVEERLRLARELHDIVAHSITVINFQAGAAAHLLRREPDAAEAAIEHVITASGSTLAELGTMLTVLRQPDGETPLPEPMPTLDRLDDLLDGFRAAGLAVDIQRGDRTFGLSPAVSMAGYRIVQESLTNAFKYATPRTATVRLSFAAHRLRVSVVNPVTPTEERRHSSWGTGRGLLGLRERAASVGGRLDIVEGREEFSVDAFLPALPVLPALPAKP</sequence>
<dbReference type="EC" id="2.7.13.3" evidence="2"/>
<organism evidence="12 13">
    <name type="scientific">Streptomyces hokutonensis</name>
    <dbReference type="NCBI Taxonomy" id="1306990"/>
    <lineage>
        <taxon>Bacteria</taxon>
        <taxon>Bacillati</taxon>
        <taxon>Actinomycetota</taxon>
        <taxon>Actinomycetes</taxon>
        <taxon>Kitasatosporales</taxon>
        <taxon>Streptomycetaceae</taxon>
        <taxon>Streptomyces</taxon>
    </lineage>
</organism>
<dbReference type="InterPro" id="IPR036890">
    <property type="entry name" value="HATPase_C_sf"/>
</dbReference>
<dbReference type="InterPro" id="IPR011712">
    <property type="entry name" value="Sig_transdc_His_kin_sub3_dim/P"/>
</dbReference>
<dbReference type="Gene3D" id="1.20.5.1930">
    <property type="match status" value="1"/>
</dbReference>
<comment type="caution">
    <text evidence="12">The sequence shown here is derived from an EMBL/GenBank/DDBJ whole genome shotgun (WGS) entry which is preliminary data.</text>
</comment>
<keyword evidence="6 12" id="KW-0418">Kinase</keyword>
<comment type="catalytic activity">
    <reaction evidence="1">
        <text>ATP + protein L-histidine = ADP + protein N-phospho-L-histidine.</text>
        <dbReference type="EC" id="2.7.13.3"/>
    </reaction>
</comment>
<keyword evidence="3" id="KW-0597">Phosphoprotein</keyword>
<feature type="domain" description="Signal transduction histidine kinase subgroup 3 dimerisation and phosphoacceptor" evidence="10">
    <location>
        <begin position="181"/>
        <end position="247"/>
    </location>
</feature>
<dbReference type="Pfam" id="PF23539">
    <property type="entry name" value="DUF7134"/>
    <property type="match status" value="1"/>
</dbReference>
<evidence type="ECO:0000256" key="2">
    <source>
        <dbReference type="ARBA" id="ARBA00012438"/>
    </source>
</evidence>
<evidence type="ECO:0000256" key="1">
    <source>
        <dbReference type="ARBA" id="ARBA00000085"/>
    </source>
</evidence>
<dbReference type="Gene3D" id="3.30.565.10">
    <property type="entry name" value="Histidine kinase-like ATPase, C-terminal domain"/>
    <property type="match status" value="1"/>
</dbReference>
<evidence type="ECO:0000256" key="3">
    <source>
        <dbReference type="ARBA" id="ARBA00022553"/>
    </source>
</evidence>
<keyword evidence="9" id="KW-0812">Transmembrane</keyword>
<dbReference type="CDD" id="cd16917">
    <property type="entry name" value="HATPase_UhpB-NarQ-NarX-like"/>
    <property type="match status" value="1"/>
</dbReference>
<keyword evidence="9" id="KW-0472">Membrane</keyword>
<evidence type="ECO:0000256" key="7">
    <source>
        <dbReference type="ARBA" id="ARBA00022840"/>
    </source>
</evidence>
<dbReference type="Proteomes" id="UP001601303">
    <property type="component" value="Unassembled WGS sequence"/>
</dbReference>
<dbReference type="InterPro" id="IPR050482">
    <property type="entry name" value="Sensor_HK_TwoCompSys"/>
</dbReference>
<gene>
    <name evidence="12" type="ORF">ACFYNQ_31340</name>
</gene>
<evidence type="ECO:0000313" key="12">
    <source>
        <dbReference type="EMBL" id="MFE9603043.1"/>
    </source>
</evidence>
<dbReference type="PANTHER" id="PTHR24421:SF10">
    <property type="entry name" value="NITRATE_NITRITE SENSOR PROTEIN NARQ"/>
    <property type="match status" value="1"/>
</dbReference>
<evidence type="ECO:0000259" key="11">
    <source>
        <dbReference type="Pfam" id="PF23539"/>
    </source>
</evidence>
<keyword evidence="4" id="KW-0808">Transferase</keyword>
<keyword evidence="13" id="KW-1185">Reference proteome</keyword>
<keyword evidence="8" id="KW-0902">Two-component regulatory system</keyword>
<accession>A0ABW6MBY4</accession>
<proteinExistence type="predicted"/>
<feature type="domain" description="DUF7134" evidence="11">
    <location>
        <begin position="11"/>
        <end position="153"/>
    </location>
</feature>
<evidence type="ECO:0000256" key="8">
    <source>
        <dbReference type="ARBA" id="ARBA00023012"/>
    </source>
</evidence>
<dbReference type="EMBL" id="JBIAHM010000012">
    <property type="protein sequence ID" value="MFE9603043.1"/>
    <property type="molecule type" value="Genomic_DNA"/>
</dbReference>
<dbReference type="PANTHER" id="PTHR24421">
    <property type="entry name" value="NITRATE/NITRITE SENSOR PROTEIN NARX-RELATED"/>
    <property type="match status" value="1"/>
</dbReference>
<evidence type="ECO:0000256" key="5">
    <source>
        <dbReference type="ARBA" id="ARBA00022741"/>
    </source>
</evidence>
<reference evidence="12 13" key="1">
    <citation type="submission" date="2024-10" db="EMBL/GenBank/DDBJ databases">
        <title>The Natural Products Discovery Center: Release of the First 8490 Sequenced Strains for Exploring Actinobacteria Biosynthetic Diversity.</title>
        <authorList>
            <person name="Kalkreuter E."/>
            <person name="Kautsar S.A."/>
            <person name="Yang D."/>
            <person name="Bader C.D."/>
            <person name="Teijaro C.N."/>
            <person name="Fluegel L."/>
            <person name="Davis C.M."/>
            <person name="Simpson J.R."/>
            <person name="Lauterbach L."/>
            <person name="Steele A.D."/>
            <person name="Gui C."/>
            <person name="Meng S."/>
            <person name="Li G."/>
            <person name="Viehrig K."/>
            <person name="Ye F."/>
            <person name="Su P."/>
            <person name="Kiefer A.F."/>
            <person name="Nichols A."/>
            <person name="Cepeda A.J."/>
            <person name="Yan W."/>
            <person name="Fan B."/>
            <person name="Jiang Y."/>
            <person name="Adhikari A."/>
            <person name="Zheng C.-J."/>
            <person name="Schuster L."/>
            <person name="Cowan T.M."/>
            <person name="Smanski M.J."/>
            <person name="Chevrette M.G."/>
            <person name="De Carvalho L.P.S."/>
            <person name="Shen B."/>
        </authorList>
    </citation>
    <scope>NUCLEOTIDE SEQUENCE [LARGE SCALE GENOMIC DNA]</scope>
    <source>
        <strain evidence="12 13">NPDC006488</strain>
    </source>
</reference>
<dbReference type="SUPFAM" id="SSF55874">
    <property type="entry name" value="ATPase domain of HSP90 chaperone/DNA topoisomerase II/histidine kinase"/>
    <property type="match status" value="1"/>
</dbReference>
<dbReference type="Pfam" id="PF07730">
    <property type="entry name" value="HisKA_3"/>
    <property type="match status" value="1"/>
</dbReference>
<evidence type="ECO:0000259" key="10">
    <source>
        <dbReference type="Pfam" id="PF07730"/>
    </source>
</evidence>
<dbReference type="GO" id="GO:0016301">
    <property type="term" value="F:kinase activity"/>
    <property type="evidence" value="ECO:0007669"/>
    <property type="project" value="UniProtKB-KW"/>
</dbReference>
<evidence type="ECO:0000256" key="4">
    <source>
        <dbReference type="ARBA" id="ARBA00022679"/>
    </source>
</evidence>
<keyword evidence="7" id="KW-0067">ATP-binding</keyword>
<evidence type="ECO:0000256" key="6">
    <source>
        <dbReference type="ARBA" id="ARBA00022777"/>
    </source>
</evidence>
<keyword evidence="5" id="KW-0547">Nucleotide-binding</keyword>
<evidence type="ECO:0000256" key="9">
    <source>
        <dbReference type="SAM" id="Phobius"/>
    </source>
</evidence>